<feature type="domain" description="AB hydrolase-1" evidence="1">
    <location>
        <begin position="19"/>
        <end position="170"/>
    </location>
</feature>
<dbReference type="Pfam" id="PF08386">
    <property type="entry name" value="Abhydrolase_4"/>
    <property type="match status" value="1"/>
</dbReference>
<evidence type="ECO:0000313" key="4">
    <source>
        <dbReference type="Proteomes" id="UP001524501"/>
    </source>
</evidence>
<protein>
    <submittedName>
        <fullName evidence="3">Alpha/beta hydrolase</fullName>
    </submittedName>
</protein>
<reference evidence="3 4" key="1">
    <citation type="submission" date="2022-07" db="EMBL/GenBank/DDBJ databases">
        <title>Degradation activity of malathion, p-nitrophenol and potential low-temperature adaptation strategy of Rhodococcus sp. FXJ9.536.</title>
        <authorList>
            <person name="Huang J."/>
            <person name="Huang Y."/>
        </authorList>
    </citation>
    <scope>NUCLEOTIDE SEQUENCE [LARGE SCALE GENOMIC DNA]</scope>
    <source>
        <strain evidence="3 4">FXJ9.536</strain>
    </source>
</reference>
<dbReference type="Gene3D" id="3.40.50.1820">
    <property type="entry name" value="alpha/beta hydrolase"/>
    <property type="match status" value="1"/>
</dbReference>
<dbReference type="InterPro" id="IPR050266">
    <property type="entry name" value="AB_hydrolase_sf"/>
</dbReference>
<dbReference type="RefSeq" id="WP_255971150.1">
    <property type="nucleotide sequence ID" value="NZ_JANFQF010000015.1"/>
</dbReference>
<dbReference type="Proteomes" id="UP001524501">
    <property type="component" value="Unassembled WGS sequence"/>
</dbReference>
<sequence length="437" mass="46690">MRLAIAIIPSETQPPTKEPIVFLQGGPGLDGIASPAVPPDVSLNHNRDLILFGQRGTQTSSTPLLCPEQDEFYSVRVGLVYDAPSTGELDAKSVKECRDRLAPTTDLAAYNSTESAYDLIDLRKALGHEKWAVFSHSYGTTLALIYLNMDGAAITSVAFDGATPPSVGGFGWTWVSARAAFDGVMEACEAQPACKERYPDLGPTFIRLVNELEKNPVTTTIDLPGHGATKVVIDGGTLLAWFVGSAGRLTAGIPAAIDELDHGNPQTVAMQYASGWVTSGVSNSTVATGLTSSIWCSEWVPFETAEAAMSEAKKAFPDFPDSVLEQAPQLAFLREECAAWDVPKAPDSVRDTTKSDIPSLVITGGFDARTGPMWGEYIAKDLSHAIVVVVPGWGHGVFLNPCGAEVIASFFDNPEKPDTTCVDSVEIVEFTILPPRQ</sequence>
<dbReference type="PANTHER" id="PTHR43798">
    <property type="entry name" value="MONOACYLGLYCEROL LIPASE"/>
    <property type="match status" value="1"/>
</dbReference>
<gene>
    <name evidence="3" type="ORF">NOF53_17940</name>
</gene>
<feature type="domain" description="Peptidase S33 tripeptidyl aminopeptidase-like C-terminal" evidence="2">
    <location>
        <begin position="334"/>
        <end position="420"/>
    </location>
</feature>
<evidence type="ECO:0000313" key="3">
    <source>
        <dbReference type="EMBL" id="MCQ4121022.1"/>
    </source>
</evidence>
<name>A0ABT1QFP5_9NOCA</name>
<dbReference type="InterPro" id="IPR000073">
    <property type="entry name" value="AB_hydrolase_1"/>
</dbReference>
<dbReference type="InterPro" id="IPR013595">
    <property type="entry name" value="Pept_S33_TAP-like_C"/>
</dbReference>
<dbReference type="InterPro" id="IPR029058">
    <property type="entry name" value="AB_hydrolase_fold"/>
</dbReference>
<evidence type="ECO:0000259" key="2">
    <source>
        <dbReference type="Pfam" id="PF08386"/>
    </source>
</evidence>
<dbReference type="EMBL" id="JANFQF010000015">
    <property type="protein sequence ID" value="MCQ4121022.1"/>
    <property type="molecule type" value="Genomic_DNA"/>
</dbReference>
<dbReference type="PANTHER" id="PTHR43798:SF27">
    <property type="entry name" value="HYDROLASE ALPHA_BETA HYDROLASE FOLD FAMILY"/>
    <property type="match status" value="1"/>
</dbReference>
<dbReference type="GO" id="GO:0016787">
    <property type="term" value="F:hydrolase activity"/>
    <property type="evidence" value="ECO:0007669"/>
    <property type="project" value="UniProtKB-KW"/>
</dbReference>
<comment type="caution">
    <text evidence="3">The sequence shown here is derived from an EMBL/GenBank/DDBJ whole genome shotgun (WGS) entry which is preliminary data.</text>
</comment>
<dbReference type="Pfam" id="PF00561">
    <property type="entry name" value="Abhydrolase_1"/>
    <property type="match status" value="1"/>
</dbReference>
<accession>A0ABT1QFP5</accession>
<proteinExistence type="predicted"/>
<organism evidence="3 4">
    <name type="scientific">Rhodococcus tibetensis</name>
    <dbReference type="NCBI Taxonomy" id="2965064"/>
    <lineage>
        <taxon>Bacteria</taxon>
        <taxon>Bacillati</taxon>
        <taxon>Actinomycetota</taxon>
        <taxon>Actinomycetes</taxon>
        <taxon>Mycobacteriales</taxon>
        <taxon>Nocardiaceae</taxon>
        <taxon>Rhodococcus</taxon>
    </lineage>
</organism>
<evidence type="ECO:0000259" key="1">
    <source>
        <dbReference type="Pfam" id="PF00561"/>
    </source>
</evidence>
<keyword evidence="4" id="KW-1185">Reference proteome</keyword>
<dbReference type="SUPFAM" id="SSF53474">
    <property type="entry name" value="alpha/beta-Hydrolases"/>
    <property type="match status" value="1"/>
</dbReference>
<keyword evidence="3" id="KW-0378">Hydrolase</keyword>